<evidence type="ECO:0000313" key="3">
    <source>
        <dbReference type="Proteomes" id="UP000594042"/>
    </source>
</evidence>
<feature type="transmembrane region" description="Helical" evidence="1">
    <location>
        <begin position="57"/>
        <end position="78"/>
    </location>
</feature>
<proteinExistence type="predicted"/>
<accession>A0A7G1HR06</accession>
<keyword evidence="1" id="KW-1133">Transmembrane helix</keyword>
<organism evidence="2 3">
    <name type="scientific">Coprobacter secundus subsp. similis</name>
    <dbReference type="NCBI Taxonomy" id="2751153"/>
    <lineage>
        <taxon>Bacteria</taxon>
        <taxon>Pseudomonadati</taxon>
        <taxon>Bacteroidota</taxon>
        <taxon>Bacteroidia</taxon>
        <taxon>Bacteroidales</taxon>
        <taxon>Barnesiellaceae</taxon>
        <taxon>Coprobacter</taxon>
    </lineage>
</organism>
<keyword evidence="3" id="KW-1185">Reference proteome</keyword>
<sequence>MKKRDFDFNQVGKKMPYKVDDNFFEDVTSKILEQLKKEEKNKLRYPRIHHVRPRRRYILYWSSSVAALIALAFLWQVIYHVDKPNSFVSENRTEKNVSQSLNVLPILTDTQVTAYRPGNTYIEDISVAYNSEPVSEITQAADSLIQNISDEELLLLAEMIGVNTYEYKN</sequence>
<name>A0A7G1HR06_9BACT</name>
<dbReference type="EMBL" id="AP023322">
    <property type="protein sequence ID" value="BCI62119.1"/>
    <property type="molecule type" value="Genomic_DNA"/>
</dbReference>
<dbReference type="KEGG" id="copr:Cop2CBH44_04720"/>
<keyword evidence="1" id="KW-0812">Transmembrane</keyword>
<protein>
    <submittedName>
        <fullName evidence="2">Uncharacterized protein</fullName>
    </submittedName>
</protein>
<dbReference type="Proteomes" id="UP000594042">
    <property type="component" value="Chromosome"/>
</dbReference>
<dbReference type="AlphaFoldDB" id="A0A7G1HR06"/>
<dbReference type="RefSeq" id="WP_200755494.1">
    <property type="nucleotide sequence ID" value="NZ_AP023322.1"/>
</dbReference>
<keyword evidence="1" id="KW-0472">Membrane</keyword>
<evidence type="ECO:0000313" key="2">
    <source>
        <dbReference type="EMBL" id="BCI62119.1"/>
    </source>
</evidence>
<gene>
    <name evidence="2" type="ORF">Cop2CBH44_04720</name>
</gene>
<reference evidence="3" key="1">
    <citation type="submission" date="2020-07" db="EMBL/GenBank/DDBJ databases">
        <title>Complete genome sequencing of Coprobacter sp. strain 2CBH44.</title>
        <authorList>
            <person name="Sakamoto M."/>
            <person name="Murakami T."/>
            <person name="Mori H."/>
        </authorList>
    </citation>
    <scope>NUCLEOTIDE SEQUENCE [LARGE SCALE GENOMIC DNA]</scope>
    <source>
        <strain evidence="3">2CBH44</strain>
    </source>
</reference>
<evidence type="ECO:0000256" key="1">
    <source>
        <dbReference type="SAM" id="Phobius"/>
    </source>
</evidence>